<accession>R4WJA3</accession>
<evidence type="ECO:0000256" key="1">
    <source>
        <dbReference type="ARBA" id="ARBA00006322"/>
    </source>
</evidence>
<dbReference type="Pfam" id="PF14956">
    <property type="entry name" value="DUF4505"/>
    <property type="match status" value="1"/>
</dbReference>
<reference evidence="2" key="1">
    <citation type="journal article" date="2013" name="PLoS ONE">
        <title>Gene expression in gut symbiotic organ of stinkbug affected by extracellular bacterial symbiont.</title>
        <authorList>
            <person name="Futahashi R."/>
            <person name="Tanaka K."/>
            <person name="Tanahashi M."/>
            <person name="Nikoh N."/>
            <person name="Kikuchi Y."/>
            <person name="Lee B.L."/>
            <person name="Fukatsu T."/>
        </authorList>
    </citation>
    <scope>NUCLEOTIDE SEQUENCE</scope>
    <source>
        <tissue evidence="2">Midgut</tissue>
    </source>
</reference>
<dbReference type="EMBL" id="AK417575">
    <property type="protein sequence ID" value="BAN20790.1"/>
    <property type="molecule type" value="mRNA"/>
</dbReference>
<organism evidence="2">
    <name type="scientific">Riptortus pedestris</name>
    <name type="common">Bean bug</name>
    <dbReference type="NCBI Taxonomy" id="329032"/>
    <lineage>
        <taxon>Eukaryota</taxon>
        <taxon>Metazoa</taxon>
        <taxon>Ecdysozoa</taxon>
        <taxon>Arthropoda</taxon>
        <taxon>Hexapoda</taxon>
        <taxon>Insecta</taxon>
        <taxon>Pterygota</taxon>
        <taxon>Neoptera</taxon>
        <taxon>Paraneoptera</taxon>
        <taxon>Hemiptera</taxon>
        <taxon>Heteroptera</taxon>
        <taxon>Panheteroptera</taxon>
        <taxon>Pentatomomorpha</taxon>
        <taxon>Coreoidea</taxon>
        <taxon>Alydidae</taxon>
        <taxon>Riptortus</taxon>
    </lineage>
</organism>
<evidence type="ECO:0000313" key="2">
    <source>
        <dbReference type="EMBL" id="BAN20790.1"/>
    </source>
</evidence>
<dbReference type="InterPro" id="IPR028108">
    <property type="entry name" value="DUF4505"/>
</dbReference>
<sequence>MVLSLSRLSTLRLNSKVFRYSLNTLSTSVEYVQGQSPGKNLREYFYYIDHQGMLFLDDARMKNFTSCFKDKEFLVFFFKRIRPNTTSRYEDSFPFVSLCGRERNFIRCDDVPIVYTHVIEKDGKNYFCYGNAGDLMYNEFNPEKVYMAPDTGRVYHPCHETAGSVGLVASKLAIEFSKYFLFDNGEGKPPTHFKWKNNLFTLDTDWFFKYYESLKKCQLSNKI</sequence>
<protein>
    <submittedName>
        <fullName evidence="2">Uncharacterized protein</fullName>
    </submittedName>
</protein>
<dbReference type="AlphaFoldDB" id="R4WJA3"/>
<proteinExistence type="evidence at transcript level"/>
<name>R4WJA3_RIPPE</name>
<comment type="similarity">
    <text evidence="1">Belongs to the UPF0598 family.</text>
</comment>
<dbReference type="PANTHER" id="PTHR31449:SF3">
    <property type="entry name" value="UPF0598 PROTEIN C8ORF82"/>
    <property type="match status" value="1"/>
</dbReference>
<dbReference type="PANTHER" id="PTHR31449">
    <property type="entry name" value="UPF0598 PROTEIN C8ORF82"/>
    <property type="match status" value="1"/>
</dbReference>